<dbReference type="GO" id="GO:0003735">
    <property type="term" value="F:structural constituent of ribosome"/>
    <property type="evidence" value="ECO:0007669"/>
    <property type="project" value="InterPro"/>
</dbReference>
<keyword evidence="3" id="KW-0687">Ribonucleoprotein</keyword>
<dbReference type="Pfam" id="PF17135">
    <property type="entry name" value="Ribosomal_L18"/>
    <property type="match status" value="1"/>
</dbReference>
<dbReference type="RefSeq" id="XP_024262910.2">
    <property type="nucleotide sequence ID" value="XM_024407142.2"/>
</dbReference>
<feature type="region of interest" description="Disordered" evidence="4">
    <location>
        <begin position="1"/>
        <end position="58"/>
    </location>
</feature>
<dbReference type="Proteomes" id="UP000694402">
    <property type="component" value="Unassembled WGS sequence"/>
</dbReference>
<evidence type="ECO:0000256" key="1">
    <source>
        <dbReference type="ARBA" id="ARBA00011133"/>
    </source>
</evidence>
<sequence length="187" mass="20858">MDFVENAGSESESDYLPSPTAPEPEPNVTVKEEEEEGHSDMADPDHLSGLTVAERPRFNMIIKEEEEEDDEAEAEEDEMVYSGGTHDERGFTHRTAVLVGTVTDDVRIQDIPKLKVCALKVTDCARRRIPKGRAPCCCQDPVRAERCTGIFGKACGTPHSHTKPYIHSKGRKFERPLGRRSSRGYKA</sequence>
<reference evidence="6" key="3">
    <citation type="submission" date="2025-09" db="UniProtKB">
        <authorList>
            <consortium name="Ensembl"/>
        </authorList>
    </citation>
    <scope>IDENTIFICATION</scope>
</reference>
<dbReference type="GO" id="GO:0006412">
    <property type="term" value="P:translation"/>
    <property type="evidence" value="ECO:0007669"/>
    <property type="project" value="InterPro"/>
</dbReference>
<dbReference type="InterPro" id="IPR021131">
    <property type="entry name" value="Ribosomal_uL15/eL18"/>
</dbReference>
<keyword evidence="2" id="KW-0689">Ribosomal protein</keyword>
<dbReference type="GO" id="GO:0003723">
    <property type="term" value="F:RNA binding"/>
    <property type="evidence" value="ECO:0007669"/>
    <property type="project" value="TreeGrafter"/>
</dbReference>
<dbReference type="InterPro" id="IPR000039">
    <property type="entry name" value="Ribosomal_eL18"/>
</dbReference>
<gene>
    <name evidence="6" type="primary">LOC112238573</name>
</gene>
<dbReference type="PANTHER" id="PTHR10934:SF2">
    <property type="entry name" value="LARGE RIBOSOMAL SUBUNIT PROTEIN EL18"/>
    <property type="match status" value="1"/>
</dbReference>
<dbReference type="GeneID" id="112238573"/>
<dbReference type="AlphaFoldDB" id="A0AAZ3NMD3"/>
<dbReference type="PANTHER" id="PTHR10934">
    <property type="entry name" value="60S RIBOSOMAL PROTEIN L18"/>
    <property type="match status" value="1"/>
</dbReference>
<comment type="subunit">
    <text evidence="1">Component of the large ribosomal subunit.</text>
</comment>
<name>A0AAZ3NMD3_ONCTS</name>
<evidence type="ECO:0000313" key="7">
    <source>
        <dbReference type="Proteomes" id="UP000694402"/>
    </source>
</evidence>
<keyword evidence="7" id="KW-1185">Reference proteome</keyword>
<dbReference type="GeneTree" id="ENSGT00390000012976"/>
<dbReference type="Ensembl" id="ENSOTST00005154668.1">
    <property type="protein sequence ID" value="ENSOTSP00005105475.1"/>
    <property type="gene ID" value="ENSOTSG00005068266.1"/>
</dbReference>
<reference evidence="6" key="2">
    <citation type="submission" date="2025-08" db="UniProtKB">
        <authorList>
            <consortium name="Ensembl"/>
        </authorList>
    </citation>
    <scope>IDENTIFICATION</scope>
</reference>
<evidence type="ECO:0000256" key="4">
    <source>
        <dbReference type="SAM" id="MobiDB-lite"/>
    </source>
</evidence>
<evidence type="ECO:0000256" key="2">
    <source>
        <dbReference type="ARBA" id="ARBA00022980"/>
    </source>
</evidence>
<evidence type="ECO:0000256" key="3">
    <source>
        <dbReference type="ARBA" id="ARBA00023274"/>
    </source>
</evidence>
<proteinExistence type="predicted"/>
<organism evidence="6 7">
    <name type="scientific">Oncorhynchus tshawytscha</name>
    <name type="common">Chinook salmon</name>
    <name type="synonym">Salmo tshawytscha</name>
    <dbReference type="NCBI Taxonomy" id="74940"/>
    <lineage>
        <taxon>Eukaryota</taxon>
        <taxon>Metazoa</taxon>
        <taxon>Chordata</taxon>
        <taxon>Craniata</taxon>
        <taxon>Vertebrata</taxon>
        <taxon>Euteleostomi</taxon>
        <taxon>Actinopterygii</taxon>
        <taxon>Neopterygii</taxon>
        <taxon>Teleostei</taxon>
        <taxon>Protacanthopterygii</taxon>
        <taxon>Salmoniformes</taxon>
        <taxon>Salmonidae</taxon>
        <taxon>Salmoninae</taxon>
        <taxon>Oncorhynchus</taxon>
    </lineage>
</organism>
<protein>
    <recommendedName>
        <fullName evidence="5">Large ribosomal subunit protein uL15/eL18 domain-containing protein</fullName>
    </recommendedName>
</protein>
<reference evidence="7" key="1">
    <citation type="journal article" date="2018" name="PLoS ONE">
        <title>Chinook salmon (Oncorhynchus tshawytscha) genome and transcriptome.</title>
        <authorList>
            <person name="Christensen K.A."/>
            <person name="Leong J.S."/>
            <person name="Sakhrani D."/>
            <person name="Biagi C.A."/>
            <person name="Minkley D.R."/>
            <person name="Withler R.E."/>
            <person name="Rondeau E.B."/>
            <person name="Koop B.F."/>
            <person name="Devlin R.H."/>
        </authorList>
    </citation>
    <scope>NUCLEOTIDE SEQUENCE [LARGE SCALE GENOMIC DNA]</scope>
</reference>
<evidence type="ECO:0000259" key="5">
    <source>
        <dbReference type="Pfam" id="PF17135"/>
    </source>
</evidence>
<evidence type="ECO:0000313" key="6">
    <source>
        <dbReference type="Ensembl" id="ENSOTSP00005105475.1"/>
    </source>
</evidence>
<dbReference type="GO" id="GO:0022625">
    <property type="term" value="C:cytosolic large ribosomal subunit"/>
    <property type="evidence" value="ECO:0007669"/>
    <property type="project" value="TreeGrafter"/>
</dbReference>
<accession>A0AAZ3NMD3</accession>
<feature type="domain" description="Large ribosomal subunit protein uL15/eL18" evidence="5">
    <location>
        <begin position="89"/>
        <end position="136"/>
    </location>
</feature>